<gene>
    <name evidence="1" type="ORF">FWILDA_LOCUS15559</name>
</gene>
<proteinExistence type="predicted"/>
<protein>
    <submittedName>
        <fullName evidence="1">7864_t:CDS:1</fullName>
    </submittedName>
</protein>
<accession>A0A9W4WX79</accession>
<evidence type="ECO:0000313" key="2">
    <source>
        <dbReference type="Proteomes" id="UP001153678"/>
    </source>
</evidence>
<dbReference type="OrthoDB" id="2410430at2759"/>
<feature type="non-terminal residue" evidence="1">
    <location>
        <position position="1"/>
    </location>
</feature>
<evidence type="ECO:0000313" key="1">
    <source>
        <dbReference type="EMBL" id="CAI2192401.1"/>
    </source>
</evidence>
<reference evidence="1" key="1">
    <citation type="submission" date="2022-08" db="EMBL/GenBank/DDBJ databases">
        <authorList>
            <person name="Kallberg Y."/>
            <person name="Tangrot J."/>
            <person name="Rosling A."/>
        </authorList>
    </citation>
    <scope>NUCLEOTIDE SEQUENCE</scope>
    <source>
        <strain evidence="1">Wild A</strain>
    </source>
</reference>
<sequence>KKKALSANTLTKILKEIEYQEIPQYILLRAAQRGKTFHKTIQEFVQSGSYPPFVDLTSETISSNLEKRIHETINFLKKKTSLELNRFLGSEKLHYVFYKGELLATYLDLEFQDHIIELKTNSVKSNDNPLALLVFEIQLLIQYLCTGKNVYLL</sequence>
<dbReference type="EMBL" id="CAMKVN010008320">
    <property type="protein sequence ID" value="CAI2192401.1"/>
    <property type="molecule type" value="Genomic_DNA"/>
</dbReference>
<organism evidence="1 2">
    <name type="scientific">Funneliformis geosporum</name>
    <dbReference type="NCBI Taxonomy" id="1117311"/>
    <lineage>
        <taxon>Eukaryota</taxon>
        <taxon>Fungi</taxon>
        <taxon>Fungi incertae sedis</taxon>
        <taxon>Mucoromycota</taxon>
        <taxon>Glomeromycotina</taxon>
        <taxon>Glomeromycetes</taxon>
        <taxon>Glomerales</taxon>
        <taxon>Glomeraceae</taxon>
        <taxon>Funneliformis</taxon>
    </lineage>
</organism>
<dbReference type="AlphaFoldDB" id="A0A9W4WX79"/>
<comment type="caution">
    <text evidence="1">The sequence shown here is derived from an EMBL/GenBank/DDBJ whole genome shotgun (WGS) entry which is preliminary data.</text>
</comment>
<keyword evidence="2" id="KW-1185">Reference proteome</keyword>
<name>A0A9W4WX79_9GLOM</name>
<dbReference type="Proteomes" id="UP001153678">
    <property type="component" value="Unassembled WGS sequence"/>
</dbReference>